<evidence type="ECO:0000256" key="9">
    <source>
        <dbReference type="SAM" id="SignalP"/>
    </source>
</evidence>
<feature type="region of interest" description="Disordered" evidence="8">
    <location>
        <begin position="109"/>
        <end position="281"/>
    </location>
</feature>
<feature type="domain" description="Lysine-specific metallo-endopeptidase" evidence="10">
    <location>
        <begin position="320"/>
        <end position="451"/>
    </location>
</feature>
<keyword evidence="4" id="KW-0479">Metal-binding</keyword>
<dbReference type="Proteomes" id="UP000193944">
    <property type="component" value="Unassembled WGS sequence"/>
</dbReference>
<dbReference type="SUPFAM" id="SSF55486">
    <property type="entry name" value="Metalloproteases ('zincins'), catalytic domain"/>
    <property type="match status" value="1"/>
</dbReference>
<evidence type="ECO:0000313" key="11">
    <source>
        <dbReference type="EMBL" id="ORX78827.1"/>
    </source>
</evidence>
<dbReference type="InterPro" id="IPR050414">
    <property type="entry name" value="Fungal_M35_metalloproteases"/>
</dbReference>
<dbReference type="Pfam" id="PF14521">
    <property type="entry name" value="Aspzincin_M35"/>
    <property type="match status" value="1"/>
</dbReference>
<keyword evidence="5" id="KW-0378">Hydrolase</keyword>
<name>A0A1Y1WZ19_9FUNG</name>
<dbReference type="GO" id="GO:0046872">
    <property type="term" value="F:metal ion binding"/>
    <property type="evidence" value="ECO:0007669"/>
    <property type="project" value="UniProtKB-KW"/>
</dbReference>
<dbReference type="PANTHER" id="PTHR37016:SF3">
    <property type="entry name" value="NEUTRAL PROTEASE 2-RELATED"/>
    <property type="match status" value="1"/>
</dbReference>
<protein>
    <submittedName>
        <fullName evidence="11">Zincin</fullName>
    </submittedName>
</protein>
<keyword evidence="9" id="KW-0732">Signal</keyword>
<evidence type="ECO:0000313" key="12">
    <source>
        <dbReference type="Proteomes" id="UP000193944"/>
    </source>
</evidence>
<gene>
    <name evidence="11" type="ORF">BCR32DRAFT_269834</name>
</gene>
<dbReference type="Gene3D" id="3.40.390.10">
    <property type="entry name" value="Collagenase (Catalytic Domain)"/>
    <property type="match status" value="1"/>
</dbReference>
<keyword evidence="12" id="KW-1185">Reference proteome</keyword>
<evidence type="ECO:0000256" key="8">
    <source>
        <dbReference type="SAM" id="MobiDB-lite"/>
    </source>
</evidence>
<dbReference type="PANTHER" id="PTHR37016">
    <property type="match status" value="1"/>
</dbReference>
<comment type="similarity">
    <text evidence="2">Belongs to the peptidase M35 family.</text>
</comment>
<keyword evidence="6" id="KW-0862">Zinc</keyword>
<dbReference type="InterPro" id="IPR024079">
    <property type="entry name" value="MetalloPept_cat_dom_sf"/>
</dbReference>
<dbReference type="SMART" id="SM01351">
    <property type="entry name" value="Aspzincin_M35"/>
    <property type="match status" value="1"/>
</dbReference>
<evidence type="ECO:0000256" key="2">
    <source>
        <dbReference type="ARBA" id="ARBA00010279"/>
    </source>
</evidence>
<dbReference type="InterPro" id="IPR029463">
    <property type="entry name" value="Lys_MEP"/>
</dbReference>
<evidence type="ECO:0000256" key="3">
    <source>
        <dbReference type="ARBA" id="ARBA00022670"/>
    </source>
</evidence>
<feature type="chain" id="PRO_5013208799" evidence="9">
    <location>
        <begin position="21"/>
        <end position="504"/>
    </location>
</feature>
<feature type="signal peptide" evidence="9">
    <location>
        <begin position="1"/>
        <end position="20"/>
    </location>
</feature>
<dbReference type="AlphaFoldDB" id="A0A1Y1WZ19"/>
<dbReference type="GO" id="GO:0006508">
    <property type="term" value="P:proteolysis"/>
    <property type="evidence" value="ECO:0007669"/>
    <property type="project" value="UniProtKB-KW"/>
</dbReference>
<feature type="compositionally biased region" description="Polar residues" evidence="8">
    <location>
        <begin position="112"/>
        <end position="122"/>
    </location>
</feature>
<evidence type="ECO:0000256" key="5">
    <source>
        <dbReference type="ARBA" id="ARBA00022801"/>
    </source>
</evidence>
<reference evidence="11 12" key="1">
    <citation type="submission" date="2016-08" db="EMBL/GenBank/DDBJ databases">
        <title>A Parts List for Fungal Cellulosomes Revealed by Comparative Genomics.</title>
        <authorList>
            <consortium name="DOE Joint Genome Institute"/>
            <person name="Haitjema C.H."/>
            <person name="Gilmore S.P."/>
            <person name="Henske J.K."/>
            <person name="Solomon K.V."/>
            <person name="De Groot R."/>
            <person name="Kuo A."/>
            <person name="Mondo S.J."/>
            <person name="Salamov A.A."/>
            <person name="Labutti K."/>
            <person name="Zhao Z."/>
            <person name="Chiniquy J."/>
            <person name="Barry K."/>
            <person name="Brewer H.M."/>
            <person name="Purvine S.O."/>
            <person name="Wright A.T."/>
            <person name="Boxma B."/>
            <person name="Van Alen T."/>
            <person name="Hackstein J.H."/>
            <person name="Baker S.E."/>
            <person name="Grigoriev I.V."/>
            <person name="O'Malley M.A."/>
        </authorList>
    </citation>
    <scope>NUCLEOTIDE SEQUENCE [LARGE SCALE GENOMIC DNA]</scope>
    <source>
        <strain evidence="11 12">S4</strain>
    </source>
</reference>
<accession>A0A1Y1WZ19</accession>
<evidence type="ECO:0000256" key="4">
    <source>
        <dbReference type="ARBA" id="ARBA00022723"/>
    </source>
</evidence>
<dbReference type="EMBL" id="MCFG01000196">
    <property type="protein sequence ID" value="ORX78827.1"/>
    <property type="molecule type" value="Genomic_DNA"/>
</dbReference>
<dbReference type="STRING" id="1754192.A0A1Y1WZ19"/>
<dbReference type="GO" id="GO:0004222">
    <property type="term" value="F:metalloendopeptidase activity"/>
    <property type="evidence" value="ECO:0007669"/>
    <property type="project" value="InterPro"/>
</dbReference>
<evidence type="ECO:0000259" key="10">
    <source>
        <dbReference type="SMART" id="SM01351"/>
    </source>
</evidence>
<keyword evidence="7" id="KW-0482">Metalloprotease</keyword>
<feature type="compositionally biased region" description="Low complexity" evidence="8">
    <location>
        <begin position="260"/>
        <end position="278"/>
    </location>
</feature>
<sequence>MKQYIIFFLSLITLSELVSSGIIRERGTCYNEDGSEIPCVKVVEKAEDFMDSALLKSKRSLFGNDDDDFFNNFFGNNNGNSRSRSKSTNIFSGEFWENLFGNKEEEEDWWNPANNVNPPTVQGNGGNIFGGVPPTVPVNGNDLGGAPPTINNPPVNPPTVDTSTTKQPPTTNNGGNNGGGISLGDLLAPIPEPTTKTIPPQALTTKAPPSKTSQPSKNLPTNISTKAPPTPQTVNNNNNNGTPTKTLPTNISTKAPPNPQSVNNNNNDSTPSSNGNSSKIPIKNFSMTGFEGCNEQQKKILEGLIEDIKTYRAGAVYLLNNVNEDPSYQKIFDKYYKDPNAVAKVKKVFENVNGMESAAAYCEPENETSCAEGAMAWTYLHSREFHVCPVFFREAMFGTIPQHTSEASSIVLHEMTHCYGTDDYAYGEQNVSRLPAEQATNNADTYRLFAMSAIYYLKDMKKAYNANNVINNQNIDEFLEQIIDFRPISFTDKVIKRKDKMVIV</sequence>
<evidence type="ECO:0000256" key="1">
    <source>
        <dbReference type="ARBA" id="ARBA00001947"/>
    </source>
</evidence>
<proteinExistence type="inferred from homology"/>
<evidence type="ECO:0000256" key="6">
    <source>
        <dbReference type="ARBA" id="ARBA00022833"/>
    </source>
</evidence>
<keyword evidence="3" id="KW-0645">Protease</keyword>
<comment type="caution">
    <text evidence="11">The sequence shown here is derived from an EMBL/GenBank/DDBJ whole genome shotgun (WGS) entry which is preliminary data.</text>
</comment>
<feature type="compositionally biased region" description="Polar residues" evidence="8">
    <location>
        <begin position="210"/>
        <end position="227"/>
    </location>
</feature>
<dbReference type="OrthoDB" id="412874at2759"/>
<feature type="compositionally biased region" description="Low complexity" evidence="8">
    <location>
        <begin position="232"/>
        <end position="250"/>
    </location>
</feature>
<comment type="cofactor">
    <cofactor evidence="1">
        <name>Zn(2+)</name>
        <dbReference type="ChEBI" id="CHEBI:29105"/>
    </cofactor>
</comment>
<evidence type="ECO:0000256" key="7">
    <source>
        <dbReference type="ARBA" id="ARBA00023049"/>
    </source>
</evidence>
<organism evidence="11 12">
    <name type="scientific">Anaeromyces robustus</name>
    <dbReference type="NCBI Taxonomy" id="1754192"/>
    <lineage>
        <taxon>Eukaryota</taxon>
        <taxon>Fungi</taxon>
        <taxon>Fungi incertae sedis</taxon>
        <taxon>Chytridiomycota</taxon>
        <taxon>Chytridiomycota incertae sedis</taxon>
        <taxon>Neocallimastigomycetes</taxon>
        <taxon>Neocallimastigales</taxon>
        <taxon>Neocallimastigaceae</taxon>
        <taxon>Anaeromyces</taxon>
    </lineage>
</organism>
<reference evidence="11 12" key="2">
    <citation type="submission" date="2016-08" db="EMBL/GenBank/DDBJ databases">
        <title>Pervasive Adenine N6-methylation of Active Genes in Fungi.</title>
        <authorList>
            <consortium name="DOE Joint Genome Institute"/>
            <person name="Mondo S.J."/>
            <person name="Dannebaum R.O."/>
            <person name="Kuo R.C."/>
            <person name="Labutti K."/>
            <person name="Haridas S."/>
            <person name="Kuo A."/>
            <person name="Salamov A."/>
            <person name="Ahrendt S.R."/>
            <person name="Lipzen A."/>
            <person name="Sullivan W."/>
            <person name="Andreopoulos W.B."/>
            <person name="Clum A."/>
            <person name="Lindquist E."/>
            <person name="Daum C."/>
            <person name="Ramamoorthy G.K."/>
            <person name="Gryganskyi A."/>
            <person name="Culley D."/>
            <person name="Magnuson J.K."/>
            <person name="James T.Y."/>
            <person name="O'Malley M.A."/>
            <person name="Stajich J.E."/>
            <person name="Spatafora J.W."/>
            <person name="Visel A."/>
            <person name="Grigoriev I.V."/>
        </authorList>
    </citation>
    <scope>NUCLEOTIDE SEQUENCE [LARGE SCALE GENOMIC DNA]</scope>
    <source>
        <strain evidence="11 12">S4</strain>
    </source>
</reference>